<comment type="function">
    <text evidence="1 10">eIF-2 functions in the early steps of protein synthesis by forming a ternary complex with GTP and initiator tRNA.</text>
</comment>
<dbReference type="InterPro" id="IPR012340">
    <property type="entry name" value="NA-bd_OB-fold"/>
</dbReference>
<dbReference type="Gene3D" id="1.10.150.190">
    <property type="entry name" value="Translation initiation factor 2, subunit 1, domain 2"/>
    <property type="match status" value="1"/>
</dbReference>
<dbReference type="CDD" id="cd04452">
    <property type="entry name" value="S1_IF2_alpha"/>
    <property type="match status" value="1"/>
</dbReference>
<gene>
    <name evidence="10" type="primary">eif2a</name>
    <name evidence="12" type="ordered locus">Metok_0533</name>
</gene>
<keyword evidence="6 10" id="KW-0694">RNA-binding</keyword>
<dbReference type="PROSITE" id="PS50126">
    <property type="entry name" value="S1"/>
    <property type="match status" value="1"/>
</dbReference>
<dbReference type="eggNOG" id="arCOG04107">
    <property type="taxonomic scope" value="Archaea"/>
</dbReference>
<dbReference type="KEGG" id="mok:Metok_0533"/>
<dbReference type="FunFam" id="1.10.150.190:FF:000006">
    <property type="entry name" value="Translation initiation factor 2 subunit alpha"/>
    <property type="match status" value="1"/>
</dbReference>
<reference evidence="12" key="1">
    <citation type="submission" date="2011-05" db="EMBL/GenBank/DDBJ databases">
        <title>Complete sequence of chromosome of Methanothermococcus okinawensis IH1.</title>
        <authorList>
            <consortium name="US DOE Joint Genome Institute"/>
            <person name="Lucas S."/>
            <person name="Han J."/>
            <person name="Lapidus A."/>
            <person name="Cheng J.-F."/>
            <person name="Goodwin L."/>
            <person name="Pitluck S."/>
            <person name="Peters L."/>
            <person name="Mikhailova N."/>
            <person name="Held B."/>
            <person name="Han C."/>
            <person name="Tapia R."/>
            <person name="Land M."/>
            <person name="Hauser L."/>
            <person name="Kyrpides N."/>
            <person name="Ivanova N."/>
            <person name="Pagani I."/>
            <person name="Sieprawska-Lupa M."/>
            <person name="Takai K."/>
            <person name="Miyazaki J."/>
            <person name="Whitman W."/>
            <person name="Woyke T."/>
        </authorList>
    </citation>
    <scope>NUCLEOTIDE SEQUENCE [LARGE SCALE GENOMIC DNA]</scope>
    <source>
        <strain evidence="12">IH1</strain>
    </source>
</reference>
<accession>F8ALC5</accession>
<keyword evidence="5 10" id="KW-0396">Initiation factor</keyword>
<dbReference type="GO" id="GO:0003743">
    <property type="term" value="F:translation initiation factor activity"/>
    <property type="evidence" value="ECO:0007669"/>
    <property type="project" value="UniProtKB-UniRule"/>
</dbReference>
<evidence type="ECO:0000259" key="11">
    <source>
        <dbReference type="PROSITE" id="PS50126"/>
    </source>
</evidence>
<dbReference type="InterPro" id="IPR044126">
    <property type="entry name" value="S1_IF2_alpha"/>
</dbReference>
<dbReference type="EMBL" id="CP002792">
    <property type="protein sequence ID" value="AEH06513.1"/>
    <property type="molecule type" value="Genomic_DNA"/>
</dbReference>
<dbReference type="InterPro" id="IPR003029">
    <property type="entry name" value="S1_domain"/>
</dbReference>
<dbReference type="HOGENOM" id="CLU_033458_0_2_2"/>
<dbReference type="InterPro" id="IPR024054">
    <property type="entry name" value="TIF2_asu_middle_sf"/>
</dbReference>
<evidence type="ECO:0000313" key="12">
    <source>
        <dbReference type="EMBL" id="AEH06513.1"/>
    </source>
</evidence>
<sequence>MIYTISIKITFKIILGEIMRKDFPDEGEIVIGTVIDVKPFGAFVELLEYPKKEGMVHISEVSSGWVKNIRDFVKKGQRVVAKVMRVNKRKGQIDLSLKRVTDQQRKAKVQEWKRLQRAEKLLEFAGAKLGKSLEESWEEVGHPLEEEFGELYEALEYIIIEGKDVLTELGISEEWANALYEVAKENIELTNVKVDGILTLTTTEPNGIKVIKNALRKALKANPYEDVKVDIRYIGAPKYRIEILSPDYKSGEEVLKTVANTAIDYIKKYKGGEGSFVRESN</sequence>
<dbReference type="InterPro" id="IPR022964">
    <property type="entry name" value="TIF2_asu_arc"/>
</dbReference>
<dbReference type="NCBIfam" id="NF003062">
    <property type="entry name" value="PRK03987.1-1"/>
    <property type="match status" value="1"/>
</dbReference>
<dbReference type="SUPFAM" id="SSF50249">
    <property type="entry name" value="Nucleic acid-binding proteins"/>
    <property type="match status" value="1"/>
</dbReference>
<dbReference type="Proteomes" id="UP000009296">
    <property type="component" value="Chromosome"/>
</dbReference>
<name>F8ALC5_METOI</name>
<dbReference type="Gene3D" id="3.30.70.1130">
    <property type="entry name" value="EIF_2_alpha"/>
    <property type="match status" value="1"/>
</dbReference>
<comment type="similarity">
    <text evidence="2 10">Belongs to the eIF-2-alpha family.</text>
</comment>
<keyword evidence="13" id="KW-1185">Reference proteome</keyword>
<evidence type="ECO:0000256" key="4">
    <source>
        <dbReference type="ARBA" id="ARBA00013678"/>
    </source>
</evidence>
<proteinExistence type="inferred from homology"/>
<evidence type="ECO:0000256" key="8">
    <source>
        <dbReference type="ARBA" id="ARBA00030860"/>
    </source>
</evidence>
<dbReference type="FunFam" id="3.30.70.1130:FF:000002">
    <property type="entry name" value="Translation initiation factor 2 subunit alpha"/>
    <property type="match status" value="1"/>
</dbReference>
<dbReference type="Pfam" id="PF07541">
    <property type="entry name" value="EIF_2_alpha"/>
    <property type="match status" value="1"/>
</dbReference>
<keyword evidence="7 10" id="KW-0648">Protein biosynthesis</keyword>
<evidence type="ECO:0000256" key="2">
    <source>
        <dbReference type="ARBA" id="ARBA00007223"/>
    </source>
</evidence>
<dbReference type="STRING" id="647113.Metok_0533"/>
<dbReference type="AlphaFoldDB" id="F8ALC5"/>
<evidence type="ECO:0000256" key="3">
    <source>
        <dbReference type="ARBA" id="ARBA00011243"/>
    </source>
</evidence>
<dbReference type="GO" id="GO:0043022">
    <property type="term" value="F:ribosome binding"/>
    <property type="evidence" value="ECO:0007669"/>
    <property type="project" value="TreeGrafter"/>
</dbReference>
<evidence type="ECO:0000256" key="6">
    <source>
        <dbReference type="ARBA" id="ARBA00022884"/>
    </source>
</evidence>
<evidence type="ECO:0000256" key="9">
    <source>
        <dbReference type="ARBA" id="ARBA00033333"/>
    </source>
</evidence>
<dbReference type="Pfam" id="PF00575">
    <property type="entry name" value="S1"/>
    <property type="match status" value="1"/>
</dbReference>
<dbReference type="PANTHER" id="PTHR10602:SF0">
    <property type="entry name" value="EUKARYOTIC TRANSLATION INITIATION FACTOR 2 SUBUNIT 1"/>
    <property type="match status" value="1"/>
</dbReference>
<dbReference type="SUPFAM" id="SSF116742">
    <property type="entry name" value="eIF2alpha middle domain-like"/>
    <property type="match status" value="1"/>
</dbReference>
<evidence type="ECO:0000313" key="13">
    <source>
        <dbReference type="Proteomes" id="UP000009296"/>
    </source>
</evidence>
<dbReference type="FunFam" id="2.40.50.140:FF:000015">
    <property type="entry name" value="Eukaryotic translation initiation factor 2 subunit alpha"/>
    <property type="match status" value="1"/>
</dbReference>
<dbReference type="InterPro" id="IPR024055">
    <property type="entry name" value="TIF2_asu_C"/>
</dbReference>
<feature type="domain" description="S1 motif" evidence="11">
    <location>
        <begin position="27"/>
        <end position="98"/>
    </location>
</feature>
<dbReference type="Gene3D" id="2.40.50.140">
    <property type="entry name" value="Nucleic acid-binding proteins"/>
    <property type="match status" value="1"/>
</dbReference>
<dbReference type="NCBIfam" id="NF003064">
    <property type="entry name" value="PRK03987.1-4"/>
    <property type="match status" value="1"/>
</dbReference>
<dbReference type="NCBIfam" id="NF003063">
    <property type="entry name" value="PRK03987.1-2"/>
    <property type="match status" value="1"/>
</dbReference>
<dbReference type="HAMAP" id="MF_00231">
    <property type="entry name" value="eIF_2_alpha"/>
    <property type="match status" value="1"/>
</dbReference>
<evidence type="ECO:0000256" key="10">
    <source>
        <dbReference type="HAMAP-Rule" id="MF_00231"/>
    </source>
</evidence>
<evidence type="ECO:0000256" key="5">
    <source>
        <dbReference type="ARBA" id="ARBA00022540"/>
    </source>
</evidence>
<organism evidence="12 13">
    <name type="scientific">Methanothermococcus okinawensis (strain DSM 14208 / JCM 11175 / IH1)</name>
    <dbReference type="NCBI Taxonomy" id="647113"/>
    <lineage>
        <taxon>Archaea</taxon>
        <taxon>Methanobacteriati</taxon>
        <taxon>Methanobacteriota</taxon>
        <taxon>Methanomada group</taxon>
        <taxon>Methanococci</taxon>
        <taxon>Methanococcales</taxon>
        <taxon>Methanococcaceae</taxon>
        <taxon>Methanothermococcus</taxon>
    </lineage>
</organism>
<protein>
    <recommendedName>
        <fullName evidence="4 10">Translation initiation factor 2 subunit alpha</fullName>
    </recommendedName>
    <alternativeName>
        <fullName evidence="8 10">aIF2-alpha</fullName>
    </alternativeName>
    <alternativeName>
        <fullName evidence="9 10">eIF-2-alpha</fullName>
    </alternativeName>
</protein>
<dbReference type="SMART" id="SM00316">
    <property type="entry name" value="S1"/>
    <property type="match status" value="1"/>
</dbReference>
<dbReference type="SUPFAM" id="SSF110993">
    <property type="entry name" value="eIF-2-alpha, C-terminal domain"/>
    <property type="match status" value="1"/>
</dbReference>
<evidence type="ECO:0000256" key="1">
    <source>
        <dbReference type="ARBA" id="ARBA00003323"/>
    </source>
</evidence>
<dbReference type="PANTHER" id="PTHR10602">
    <property type="entry name" value="EUKARYOTIC TRANSLATION INITIATION FACTOR 2 SUBUNIT 1"/>
    <property type="match status" value="1"/>
</dbReference>
<comment type="subunit">
    <text evidence="3 10">Heterotrimer composed of an alpha, a beta and a gamma chain.</text>
</comment>
<dbReference type="GO" id="GO:0003723">
    <property type="term" value="F:RNA binding"/>
    <property type="evidence" value="ECO:0007669"/>
    <property type="project" value="UniProtKB-UniRule"/>
</dbReference>
<dbReference type="InterPro" id="IPR011488">
    <property type="entry name" value="TIF_2_asu"/>
</dbReference>
<evidence type="ECO:0000256" key="7">
    <source>
        <dbReference type="ARBA" id="ARBA00022917"/>
    </source>
</evidence>